<feature type="region of interest" description="Disordered" evidence="1">
    <location>
        <begin position="1"/>
        <end position="27"/>
    </location>
</feature>
<evidence type="ECO:0000256" key="1">
    <source>
        <dbReference type="SAM" id="MobiDB-lite"/>
    </source>
</evidence>
<feature type="compositionally biased region" description="Polar residues" evidence="1">
    <location>
        <begin position="102"/>
        <end position="130"/>
    </location>
</feature>
<feature type="region of interest" description="Disordered" evidence="1">
    <location>
        <begin position="70"/>
        <end position="181"/>
    </location>
</feature>
<reference evidence="2" key="1">
    <citation type="submission" date="2021-01" db="EMBL/GenBank/DDBJ databases">
        <authorList>
            <person name="Corre E."/>
            <person name="Pelletier E."/>
            <person name="Niang G."/>
            <person name="Scheremetjew M."/>
            <person name="Finn R."/>
            <person name="Kale V."/>
            <person name="Holt S."/>
            <person name="Cochrane G."/>
            <person name="Meng A."/>
            <person name="Brown T."/>
            <person name="Cohen L."/>
        </authorList>
    </citation>
    <scope>NUCLEOTIDE SEQUENCE</scope>
    <source>
        <strain evidence="2">WS</strain>
    </source>
</reference>
<feature type="compositionally biased region" description="Low complexity" evidence="1">
    <location>
        <begin position="162"/>
        <end position="181"/>
    </location>
</feature>
<sequence length="307" mass="35118">MSSSIRFPHHHHTSQPNSSPSPFTILQLLPENRNDISLYTPHQQPKHPQILFRKESRLLESLEKTVKKRVKGQQLPSLERLNGANRVGLTKNTDVFNGGGESSSLETPLRRSFSTHSPFRLSQRSKSLSVSPPKRLSPISKRSRSVSMLDSSMEQPQHSGQPPSLSPKKPAFSSSSSTHSSPFIQRHMQQYFICERCGFTVQKDEMRFHHCVPEDRSPEEIKRIEKERRLDSILHGHKWTTNKDTERSEQKRGRGDSGSSLHHLTNPLAYTMEDELDLRHLKRANEKKASLDRAALLKKAQQHKQHG</sequence>
<proteinExistence type="predicted"/>
<feature type="compositionally biased region" description="Polar residues" evidence="1">
    <location>
        <begin position="14"/>
        <end position="24"/>
    </location>
</feature>
<dbReference type="AlphaFoldDB" id="A0A7S1KPG4"/>
<evidence type="ECO:0000313" key="2">
    <source>
        <dbReference type="EMBL" id="CAD9079969.1"/>
    </source>
</evidence>
<accession>A0A7S1KPG4</accession>
<dbReference type="EMBL" id="HBGD01003908">
    <property type="protein sequence ID" value="CAD9079969.1"/>
    <property type="molecule type" value="Transcribed_RNA"/>
</dbReference>
<gene>
    <name evidence="2" type="ORF">PCOS0759_LOCUS3209</name>
</gene>
<protein>
    <submittedName>
        <fullName evidence="2">Uncharacterized protein</fullName>
    </submittedName>
</protein>
<feature type="region of interest" description="Disordered" evidence="1">
    <location>
        <begin position="235"/>
        <end position="266"/>
    </location>
</feature>
<name>A0A7S1KPG4_9EUKA</name>
<feature type="compositionally biased region" description="Basic and acidic residues" evidence="1">
    <location>
        <begin position="241"/>
        <end position="255"/>
    </location>
</feature>
<organism evidence="2">
    <name type="scientific">Percolomonas cosmopolitus</name>
    <dbReference type="NCBI Taxonomy" id="63605"/>
    <lineage>
        <taxon>Eukaryota</taxon>
        <taxon>Discoba</taxon>
        <taxon>Heterolobosea</taxon>
        <taxon>Tetramitia</taxon>
        <taxon>Eutetramitia</taxon>
        <taxon>Percolomonadidae</taxon>
        <taxon>Percolomonas</taxon>
    </lineage>
</organism>
<feature type="compositionally biased region" description="Polar residues" evidence="1">
    <location>
        <begin position="145"/>
        <end position="161"/>
    </location>
</feature>